<dbReference type="Proteomes" id="UP000297647">
    <property type="component" value="Unassembled WGS sequence"/>
</dbReference>
<proteinExistence type="predicted"/>
<evidence type="ECO:0000313" key="3">
    <source>
        <dbReference type="Proteomes" id="UP000297647"/>
    </source>
</evidence>
<dbReference type="RefSeq" id="WP_135075763.1">
    <property type="nucleotide sequence ID" value="NZ_SPSB01000004.1"/>
</dbReference>
<comment type="caution">
    <text evidence="2">The sequence shown here is derived from an EMBL/GenBank/DDBJ whole genome shotgun (WGS) entry which is preliminary data.</text>
</comment>
<protein>
    <submittedName>
        <fullName evidence="2">Uncharacterized protein</fullName>
    </submittedName>
</protein>
<dbReference type="EMBL" id="SPSB01000004">
    <property type="protein sequence ID" value="TFV93496.1"/>
    <property type="molecule type" value="Genomic_DNA"/>
</dbReference>
<feature type="transmembrane region" description="Helical" evidence="1">
    <location>
        <begin position="12"/>
        <end position="31"/>
    </location>
</feature>
<keyword evidence="3" id="KW-1185">Reference proteome</keyword>
<name>A0A4Y9QR22_9BACT</name>
<keyword evidence="1" id="KW-1133">Transmembrane helix</keyword>
<organism evidence="2 3">
    <name type="scientific">Algoriphagus kandeliae</name>
    <dbReference type="NCBI Taxonomy" id="2562278"/>
    <lineage>
        <taxon>Bacteria</taxon>
        <taxon>Pseudomonadati</taxon>
        <taxon>Bacteroidota</taxon>
        <taxon>Cytophagia</taxon>
        <taxon>Cytophagales</taxon>
        <taxon>Cyclobacteriaceae</taxon>
        <taxon>Algoriphagus</taxon>
    </lineage>
</organism>
<sequence>MNKEQKTYPKGYFIILGTLLGLPFGIAFSLAIGNFAFVGSGMAIGLPIGIALEEKYKKEGRIRPDQPGKSQMRQKVLLLILGITLALVVITISYLRFK</sequence>
<evidence type="ECO:0000313" key="2">
    <source>
        <dbReference type="EMBL" id="TFV93496.1"/>
    </source>
</evidence>
<dbReference type="OrthoDB" id="769130at2"/>
<keyword evidence="1" id="KW-0472">Membrane</keyword>
<gene>
    <name evidence="2" type="ORF">E4S40_14705</name>
</gene>
<dbReference type="AlphaFoldDB" id="A0A4Y9QR22"/>
<feature type="transmembrane region" description="Helical" evidence="1">
    <location>
        <begin position="76"/>
        <end position="97"/>
    </location>
</feature>
<accession>A0A4Y9QR22</accession>
<reference evidence="2 3" key="1">
    <citation type="submission" date="2019-03" db="EMBL/GenBank/DDBJ databases">
        <title>Algoriphagus sp. nov, a new strain isolated from root system soil of mangrove plant Kandelia.</title>
        <authorList>
            <person name="Yin Q."/>
            <person name="Wang K."/>
            <person name="Song Z."/>
        </authorList>
    </citation>
    <scope>NUCLEOTIDE SEQUENCE [LARGE SCALE GENOMIC DNA]</scope>
    <source>
        <strain evidence="2 3">XY-J91</strain>
    </source>
</reference>
<keyword evidence="1" id="KW-0812">Transmembrane</keyword>
<evidence type="ECO:0000256" key="1">
    <source>
        <dbReference type="SAM" id="Phobius"/>
    </source>
</evidence>
<feature type="transmembrane region" description="Helical" evidence="1">
    <location>
        <begin position="37"/>
        <end position="56"/>
    </location>
</feature>